<reference evidence="5 6" key="1">
    <citation type="journal article" date="2023" name="Int. J. Mol. Sci.">
        <title>De Novo Assembly and Annotation of 11 Diverse Shrub Willow (Salix) Genomes Reveals Novel Gene Organization in Sex-Linked Regions.</title>
        <authorList>
            <person name="Hyden B."/>
            <person name="Feng K."/>
            <person name="Yates T.B."/>
            <person name="Jawdy S."/>
            <person name="Cereghino C."/>
            <person name="Smart L.B."/>
            <person name="Muchero W."/>
        </authorList>
    </citation>
    <scope>NUCLEOTIDE SEQUENCE [LARGE SCALE GENOMIC DNA]</scope>
    <source>
        <tissue evidence="5">Shoot tip</tissue>
    </source>
</reference>
<evidence type="ECO:0000256" key="3">
    <source>
        <dbReference type="SAM" id="MobiDB-lite"/>
    </source>
</evidence>
<dbReference type="Pfam" id="PF07765">
    <property type="entry name" value="KIP1"/>
    <property type="match status" value="1"/>
</dbReference>
<dbReference type="Proteomes" id="UP001162972">
    <property type="component" value="Chromosome 1"/>
</dbReference>
<evidence type="ECO:0000256" key="1">
    <source>
        <dbReference type="ARBA" id="ARBA00023054"/>
    </source>
</evidence>
<dbReference type="InterPro" id="IPR011684">
    <property type="entry name" value="NAB"/>
</dbReference>
<dbReference type="PANTHER" id="PTHR47357:SF1">
    <property type="entry name" value="SPINDLE POLE BODY COMPONENT 110"/>
    <property type="match status" value="1"/>
</dbReference>
<keyword evidence="6" id="KW-1185">Reference proteome</keyword>
<dbReference type="PANTHER" id="PTHR47357">
    <property type="entry name" value="COP1-INTERACTIVE PROTEIN 1"/>
    <property type="match status" value="1"/>
</dbReference>
<feature type="compositionally biased region" description="Basic and acidic residues" evidence="3">
    <location>
        <begin position="89"/>
        <end position="99"/>
    </location>
</feature>
<evidence type="ECO:0000313" key="5">
    <source>
        <dbReference type="EMBL" id="KAJ6426493.1"/>
    </source>
</evidence>
<sequence>MTKKRHHFQESLKSLFGSLINPEKDEQLKETKTEIDDKVKRILKVKEEDLEGQNGLSEENSKKDPLLELIVDLQKQYHSLYRQYGDLKGELRDKAHGKDTSSSSSSDSESDDSSKHKGSKNGRLKSDYQKIIDGMKQKLEAANLEIAELKSKLTATGEEKDALKMEHQTAKWLKQSNLGEQNHGLEARILELEMMSRESGDELTALTKKLEENQNESSRTEILTQQVNTMLADFESIRAQKEELEEQMVSRSKETSIHVEGLMDQVNVLQQQLATLHSQKAELGVQLEKKTLEISEYLIQIENLKEEILSKTADQQRVQAEKESCTEQINDLELEVKALCNQNTELGEQISTEIKEKELLGRGNGSVTGKDP</sequence>
<dbReference type="GO" id="GO:0003779">
    <property type="term" value="F:actin binding"/>
    <property type="evidence" value="ECO:0007669"/>
    <property type="project" value="InterPro"/>
</dbReference>
<feature type="region of interest" description="Disordered" evidence="3">
    <location>
        <begin position="46"/>
        <end position="65"/>
    </location>
</feature>
<protein>
    <recommendedName>
        <fullName evidence="4">NAB domain-containing protein</fullName>
    </recommendedName>
</protein>
<feature type="coiled-coil region" evidence="2">
    <location>
        <begin position="227"/>
        <end position="349"/>
    </location>
</feature>
<dbReference type="AlphaFoldDB" id="A0AAD6PFC6"/>
<comment type="caution">
    <text evidence="5">The sequence shown here is derived from an EMBL/GenBank/DDBJ whole genome shotgun (WGS) entry which is preliminary data.</text>
</comment>
<proteinExistence type="predicted"/>
<dbReference type="GO" id="GO:0005200">
    <property type="term" value="F:structural constituent of cytoskeleton"/>
    <property type="evidence" value="ECO:0007669"/>
    <property type="project" value="TreeGrafter"/>
</dbReference>
<evidence type="ECO:0000256" key="2">
    <source>
        <dbReference type="SAM" id="Coils"/>
    </source>
</evidence>
<feature type="region of interest" description="Disordered" evidence="3">
    <location>
        <begin position="89"/>
        <end position="126"/>
    </location>
</feature>
<evidence type="ECO:0000313" key="6">
    <source>
        <dbReference type="Proteomes" id="UP001162972"/>
    </source>
</evidence>
<dbReference type="EMBL" id="JAPFFJ010000005">
    <property type="protein sequence ID" value="KAJ6426493.1"/>
    <property type="molecule type" value="Genomic_DNA"/>
</dbReference>
<keyword evidence="1 2" id="KW-0175">Coiled coil</keyword>
<accession>A0AAD6PFC6</accession>
<organism evidence="5 6">
    <name type="scientific">Salix udensis</name>
    <dbReference type="NCBI Taxonomy" id="889485"/>
    <lineage>
        <taxon>Eukaryota</taxon>
        <taxon>Viridiplantae</taxon>
        <taxon>Streptophyta</taxon>
        <taxon>Embryophyta</taxon>
        <taxon>Tracheophyta</taxon>
        <taxon>Spermatophyta</taxon>
        <taxon>Magnoliopsida</taxon>
        <taxon>eudicotyledons</taxon>
        <taxon>Gunneridae</taxon>
        <taxon>Pentapetalae</taxon>
        <taxon>rosids</taxon>
        <taxon>fabids</taxon>
        <taxon>Malpighiales</taxon>
        <taxon>Salicaceae</taxon>
        <taxon>Saliceae</taxon>
        <taxon>Salix</taxon>
    </lineage>
</organism>
<feature type="domain" description="NAB" evidence="4">
    <location>
        <begin position="12"/>
        <end position="91"/>
    </location>
</feature>
<gene>
    <name evidence="5" type="ORF">OIU84_022148</name>
</gene>
<dbReference type="GO" id="GO:0005856">
    <property type="term" value="C:cytoskeleton"/>
    <property type="evidence" value="ECO:0007669"/>
    <property type="project" value="TreeGrafter"/>
</dbReference>
<evidence type="ECO:0000259" key="4">
    <source>
        <dbReference type="PROSITE" id="PS51774"/>
    </source>
</evidence>
<dbReference type="PROSITE" id="PS51774">
    <property type="entry name" value="NAB"/>
    <property type="match status" value="1"/>
</dbReference>
<name>A0AAD6PFC6_9ROSI</name>